<reference evidence="3" key="1">
    <citation type="submission" date="2023-07" db="EMBL/GenBank/DDBJ databases">
        <title>draft genome sequence of fig (Ficus carica).</title>
        <authorList>
            <person name="Takahashi T."/>
            <person name="Nishimura K."/>
        </authorList>
    </citation>
    <scope>NUCLEOTIDE SEQUENCE</scope>
</reference>
<feature type="compositionally biased region" description="Polar residues" evidence="2">
    <location>
        <begin position="1"/>
        <end position="12"/>
    </location>
</feature>
<proteinExistence type="predicted"/>
<dbReference type="PANTHER" id="PTHR34380">
    <property type="entry name" value="BNAA03G12380D PROTEIN"/>
    <property type="match status" value="1"/>
</dbReference>
<evidence type="ECO:0000313" key="3">
    <source>
        <dbReference type="EMBL" id="GMN31702.1"/>
    </source>
</evidence>
<evidence type="ECO:0000313" key="4">
    <source>
        <dbReference type="Proteomes" id="UP001187192"/>
    </source>
</evidence>
<organism evidence="3 4">
    <name type="scientific">Ficus carica</name>
    <name type="common">Common fig</name>
    <dbReference type="NCBI Taxonomy" id="3494"/>
    <lineage>
        <taxon>Eukaryota</taxon>
        <taxon>Viridiplantae</taxon>
        <taxon>Streptophyta</taxon>
        <taxon>Embryophyta</taxon>
        <taxon>Tracheophyta</taxon>
        <taxon>Spermatophyta</taxon>
        <taxon>Magnoliopsida</taxon>
        <taxon>eudicotyledons</taxon>
        <taxon>Gunneridae</taxon>
        <taxon>Pentapetalae</taxon>
        <taxon>rosids</taxon>
        <taxon>fabids</taxon>
        <taxon>Rosales</taxon>
        <taxon>Moraceae</taxon>
        <taxon>Ficeae</taxon>
        <taxon>Ficus</taxon>
    </lineage>
</organism>
<feature type="compositionally biased region" description="Low complexity" evidence="2">
    <location>
        <begin position="290"/>
        <end position="301"/>
    </location>
</feature>
<feature type="region of interest" description="Disordered" evidence="2">
    <location>
        <begin position="1"/>
        <end position="30"/>
    </location>
</feature>
<evidence type="ECO:0000256" key="1">
    <source>
        <dbReference type="SAM" id="Coils"/>
    </source>
</evidence>
<name>A0AA87ZB24_FICCA</name>
<dbReference type="AlphaFoldDB" id="A0AA87ZB24"/>
<dbReference type="Gramene" id="FCD_00004866-RA">
    <property type="protein sequence ID" value="FCD_00004866-RA:cds"/>
    <property type="gene ID" value="FCD_00004866"/>
</dbReference>
<feature type="coiled-coil region" evidence="1">
    <location>
        <begin position="57"/>
        <end position="190"/>
    </location>
</feature>
<evidence type="ECO:0000256" key="2">
    <source>
        <dbReference type="SAM" id="MobiDB-lite"/>
    </source>
</evidence>
<dbReference type="PANTHER" id="PTHR34380:SF6">
    <property type="entry name" value="TERNARY COMPLEX FACTOR MIP1 LEUCINE-ZIPPER DOMAIN-CONTAINING PROTEIN"/>
    <property type="match status" value="1"/>
</dbReference>
<protein>
    <submittedName>
        <fullName evidence="3">Uncharacterized protein</fullName>
    </submittedName>
</protein>
<feature type="compositionally biased region" description="Low complexity" evidence="2">
    <location>
        <begin position="255"/>
        <end position="265"/>
    </location>
</feature>
<dbReference type="EMBL" id="BTGU01000003">
    <property type="protein sequence ID" value="GMN31702.1"/>
    <property type="molecule type" value="Genomic_DNA"/>
</dbReference>
<keyword evidence="1" id="KW-0175">Coiled coil</keyword>
<keyword evidence="4" id="KW-1185">Reference proteome</keyword>
<sequence length="354" mass="39191">MKTEQVETTEVSPASGPGHDGGAGDRNRSIPELIDHLRTAFRFSEYDFVQGILVAREDKLKREIEKKEERCELAEKRLGIVGLRKAEAEEELKSFKAKSAESMEEMRLRATAAEERAKAAEERAKRSEERYETLFREVKKAESEKSGDLVELKRKNAELDFAKMRAEEELQLWKRRFGGLEERVEKLETDIVEIINANNRGTYFRIVHLFKDMFLAAAPAPTILISDSDDDCGPRATSSERESPPRVLKRKRSSSENVNENENVVPDGSTSQDQERVIELGGGSGNPDPATGTSATNGAANQNIPVNDGQGVSGPLEANAEPKISDFSYYVAMGLGDELDGLMVTSSSSDSDSE</sequence>
<feature type="region of interest" description="Disordered" evidence="2">
    <location>
        <begin position="224"/>
        <end position="319"/>
    </location>
</feature>
<gene>
    <name evidence="3" type="ORF">TIFTF001_003371</name>
</gene>
<accession>A0AA87ZB24</accession>
<dbReference type="Proteomes" id="UP001187192">
    <property type="component" value="Unassembled WGS sequence"/>
</dbReference>
<comment type="caution">
    <text evidence="3">The sequence shown here is derived from an EMBL/GenBank/DDBJ whole genome shotgun (WGS) entry which is preliminary data.</text>
</comment>